<sequence length="115" mass="13635">FQIFPRVHGQDFDELPTDEVIVFFFKELGHTGEIKSITDVVVDQMHQPWRSFATIINKSLSGKTTGLDKLCLSRAQIIWRMYYKKNVDYVELIWEDFTYQINNGGHTKQEHMYYP</sequence>
<feature type="non-terminal residue" evidence="1">
    <location>
        <position position="1"/>
    </location>
</feature>
<gene>
    <name evidence="1" type="ORF">Tci_892134</name>
</gene>
<dbReference type="AlphaFoldDB" id="A0A699UAG0"/>
<name>A0A699UAG0_TANCI</name>
<accession>A0A699UAG0</accession>
<evidence type="ECO:0000313" key="1">
    <source>
        <dbReference type="EMBL" id="GFD20165.1"/>
    </source>
</evidence>
<protein>
    <submittedName>
        <fullName evidence="1">Uncharacterized protein</fullName>
    </submittedName>
</protein>
<proteinExistence type="predicted"/>
<reference evidence="1" key="1">
    <citation type="journal article" date="2019" name="Sci. Rep.">
        <title>Draft genome of Tanacetum cinerariifolium, the natural source of mosquito coil.</title>
        <authorList>
            <person name="Yamashiro T."/>
            <person name="Shiraishi A."/>
            <person name="Satake H."/>
            <person name="Nakayama K."/>
        </authorList>
    </citation>
    <scope>NUCLEOTIDE SEQUENCE</scope>
</reference>
<comment type="caution">
    <text evidence="1">The sequence shown here is derived from an EMBL/GenBank/DDBJ whole genome shotgun (WGS) entry which is preliminary data.</text>
</comment>
<organism evidence="1">
    <name type="scientific">Tanacetum cinerariifolium</name>
    <name type="common">Dalmatian daisy</name>
    <name type="synonym">Chrysanthemum cinerariifolium</name>
    <dbReference type="NCBI Taxonomy" id="118510"/>
    <lineage>
        <taxon>Eukaryota</taxon>
        <taxon>Viridiplantae</taxon>
        <taxon>Streptophyta</taxon>
        <taxon>Embryophyta</taxon>
        <taxon>Tracheophyta</taxon>
        <taxon>Spermatophyta</taxon>
        <taxon>Magnoliopsida</taxon>
        <taxon>eudicotyledons</taxon>
        <taxon>Gunneridae</taxon>
        <taxon>Pentapetalae</taxon>
        <taxon>asterids</taxon>
        <taxon>campanulids</taxon>
        <taxon>Asterales</taxon>
        <taxon>Asteraceae</taxon>
        <taxon>Asteroideae</taxon>
        <taxon>Anthemideae</taxon>
        <taxon>Anthemidinae</taxon>
        <taxon>Tanacetum</taxon>
    </lineage>
</organism>
<dbReference type="EMBL" id="BKCJ011320096">
    <property type="protein sequence ID" value="GFD20165.1"/>
    <property type="molecule type" value="Genomic_DNA"/>
</dbReference>